<evidence type="ECO:0000256" key="5">
    <source>
        <dbReference type="SAM" id="Phobius"/>
    </source>
</evidence>
<reference evidence="6 7" key="1">
    <citation type="submission" date="2019-03" db="EMBL/GenBank/DDBJ databases">
        <title>Genomics of glacier-inhabiting Cryobacterium strains.</title>
        <authorList>
            <person name="Liu Q."/>
            <person name="Xin Y.-H."/>
        </authorList>
    </citation>
    <scope>NUCLEOTIDE SEQUENCE [LARGE SCALE GENOMIC DNA]</scope>
    <source>
        <strain evidence="6 7">HLT2-23</strain>
    </source>
</reference>
<keyword evidence="6" id="KW-0489">Methyltransferase</keyword>
<evidence type="ECO:0000313" key="7">
    <source>
        <dbReference type="Proteomes" id="UP000298173"/>
    </source>
</evidence>
<gene>
    <name evidence="6" type="ORF">E3O06_01445</name>
</gene>
<feature type="transmembrane region" description="Helical" evidence="5">
    <location>
        <begin position="85"/>
        <end position="104"/>
    </location>
</feature>
<evidence type="ECO:0000256" key="3">
    <source>
        <dbReference type="ARBA" id="ARBA00022989"/>
    </source>
</evidence>
<dbReference type="Proteomes" id="UP000298173">
    <property type="component" value="Unassembled WGS sequence"/>
</dbReference>
<evidence type="ECO:0000313" key="6">
    <source>
        <dbReference type="EMBL" id="TFB76699.1"/>
    </source>
</evidence>
<dbReference type="OrthoDB" id="941586at2"/>
<dbReference type="AlphaFoldDB" id="A0A4R8V4W5"/>
<dbReference type="Gene3D" id="1.20.120.1630">
    <property type="match status" value="1"/>
</dbReference>
<feature type="transmembrane region" description="Helical" evidence="5">
    <location>
        <begin position="116"/>
        <end position="142"/>
    </location>
</feature>
<dbReference type="Pfam" id="PF04191">
    <property type="entry name" value="PEMT"/>
    <property type="match status" value="1"/>
</dbReference>
<dbReference type="GO" id="GO:0012505">
    <property type="term" value="C:endomembrane system"/>
    <property type="evidence" value="ECO:0007669"/>
    <property type="project" value="UniProtKB-SubCell"/>
</dbReference>
<keyword evidence="4 5" id="KW-0472">Membrane</keyword>
<protein>
    <submittedName>
        <fullName evidence="6">Isoprenylcysteine carboxylmethyltransferase family protein</fullName>
    </submittedName>
</protein>
<dbReference type="InterPro" id="IPR007318">
    <property type="entry name" value="Phopholipid_MeTrfase"/>
</dbReference>
<evidence type="ECO:0000256" key="1">
    <source>
        <dbReference type="ARBA" id="ARBA00004127"/>
    </source>
</evidence>
<dbReference type="GO" id="GO:0032259">
    <property type="term" value="P:methylation"/>
    <property type="evidence" value="ECO:0007669"/>
    <property type="project" value="UniProtKB-KW"/>
</dbReference>
<evidence type="ECO:0000256" key="2">
    <source>
        <dbReference type="ARBA" id="ARBA00022692"/>
    </source>
</evidence>
<dbReference type="GO" id="GO:0008168">
    <property type="term" value="F:methyltransferase activity"/>
    <property type="evidence" value="ECO:0007669"/>
    <property type="project" value="UniProtKB-KW"/>
</dbReference>
<proteinExistence type="predicted"/>
<name>A0A4R8V4W5_9MICO</name>
<keyword evidence="7" id="KW-1185">Reference proteome</keyword>
<dbReference type="PANTHER" id="PTHR43847:SF1">
    <property type="entry name" value="BLL3993 PROTEIN"/>
    <property type="match status" value="1"/>
</dbReference>
<dbReference type="PANTHER" id="PTHR43847">
    <property type="entry name" value="BLL3993 PROTEIN"/>
    <property type="match status" value="1"/>
</dbReference>
<feature type="transmembrane region" description="Helical" evidence="5">
    <location>
        <begin position="177"/>
        <end position="200"/>
    </location>
</feature>
<keyword evidence="2 5" id="KW-0812">Transmembrane</keyword>
<sequence length="237" mass="25218">MHLPEQACASNRSGANCWHAIGIEARCHSPAMLAELVCAYEGKSPACRTVARRRKCFISLHAGDVWLTCVGTLLSRAYPRTMKRALALSLVTGQFLLLAALIFLPRGTLWSTSIGVIVAAIVLGLVGAVLAVLGVVGLGPALTASPIPREEAPLVTTGVYGLVRSPIYAGLMTGGVALVLVGASAWHIVVWVALVGLLSFKTRWEERMLVAGHPDYRSYGTRVGRFMPGVGRFAERG</sequence>
<dbReference type="InterPro" id="IPR052527">
    <property type="entry name" value="Metal_cation-efflux_comp"/>
</dbReference>
<comment type="subcellular location">
    <subcellularLocation>
        <location evidence="1">Endomembrane system</location>
        <topology evidence="1">Multi-pass membrane protein</topology>
    </subcellularLocation>
</comment>
<organism evidence="6 7">
    <name type="scientific">Cryobacterium glaciale</name>
    <dbReference type="NCBI Taxonomy" id="1259145"/>
    <lineage>
        <taxon>Bacteria</taxon>
        <taxon>Bacillati</taxon>
        <taxon>Actinomycetota</taxon>
        <taxon>Actinomycetes</taxon>
        <taxon>Micrococcales</taxon>
        <taxon>Microbacteriaceae</taxon>
        <taxon>Cryobacterium</taxon>
    </lineage>
</organism>
<evidence type="ECO:0000256" key="4">
    <source>
        <dbReference type="ARBA" id="ARBA00023136"/>
    </source>
</evidence>
<keyword evidence="3 5" id="KW-1133">Transmembrane helix</keyword>
<keyword evidence="6" id="KW-0808">Transferase</keyword>
<comment type="caution">
    <text evidence="6">The sequence shown here is derived from an EMBL/GenBank/DDBJ whole genome shotgun (WGS) entry which is preliminary data.</text>
</comment>
<dbReference type="EMBL" id="SOEY01000004">
    <property type="protein sequence ID" value="TFB76699.1"/>
    <property type="molecule type" value="Genomic_DNA"/>
</dbReference>
<accession>A0A4R8V4W5</accession>